<keyword evidence="1" id="KW-0472">Membrane</keyword>
<evidence type="ECO:0000313" key="2">
    <source>
        <dbReference type="EMBL" id="TPX46670.1"/>
    </source>
</evidence>
<feature type="transmembrane region" description="Helical" evidence="1">
    <location>
        <begin position="20"/>
        <end position="41"/>
    </location>
</feature>
<dbReference type="Proteomes" id="UP000317494">
    <property type="component" value="Unassembled WGS sequence"/>
</dbReference>
<keyword evidence="1" id="KW-0812">Transmembrane</keyword>
<evidence type="ECO:0000313" key="3">
    <source>
        <dbReference type="Proteomes" id="UP000317494"/>
    </source>
</evidence>
<name>A0A507D766_9FUNG</name>
<evidence type="ECO:0000256" key="1">
    <source>
        <dbReference type="SAM" id="Phobius"/>
    </source>
</evidence>
<organism evidence="2 3">
    <name type="scientific">Synchytrium endobioticum</name>
    <dbReference type="NCBI Taxonomy" id="286115"/>
    <lineage>
        <taxon>Eukaryota</taxon>
        <taxon>Fungi</taxon>
        <taxon>Fungi incertae sedis</taxon>
        <taxon>Chytridiomycota</taxon>
        <taxon>Chytridiomycota incertae sedis</taxon>
        <taxon>Chytridiomycetes</taxon>
        <taxon>Synchytriales</taxon>
        <taxon>Synchytriaceae</taxon>
        <taxon>Synchytrium</taxon>
    </lineage>
</organism>
<dbReference type="EMBL" id="QEAN01000130">
    <property type="protein sequence ID" value="TPX46670.1"/>
    <property type="molecule type" value="Genomic_DNA"/>
</dbReference>
<keyword evidence="1" id="KW-1133">Transmembrane helix</keyword>
<comment type="caution">
    <text evidence="2">The sequence shown here is derived from an EMBL/GenBank/DDBJ whole genome shotgun (WGS) entry which is preliminary data.</text>
</comment>
<reference evidence="2 3" key="1">
    <citation type="journal article" date="2019" name="Sci. Rep.">
        <title>Comparative genomics of chytrid fungi reveal insights into the obligate biotrophic and pathogenic lifestyle of Synchytrium endobioticum.</title>
        <authorList>
            <person name="van de Vossenberg B.T.L.H."/>
            <person name="Warris S."/>
            <person name="Nguyen H.D.T."/>
            <person name="van Gent-Pelzer M.P.E."/>
            <person name="Joly D.L."/>
            <person name="van de Geest H.C."/>
            <person name="Bonants P.J.M."/>
            <person name="Smith D.S."/>
            <person name="Levesque C.A."/>
            <person name="van der Lee T.A.J."/>
        </authorList>
    </citation>
    <scope>NUCLEOTIDE SEQUENCE [LARGE SCALE GENOMIC DNA]</scope>
    <source>
        <strain evidence="2 3">MB42</strain>
    </source>
</reference>
<dbReference type="VEuPathDB" id="FungiDB:SeMB42_g03612"/>
<gene>
    <name evidence="2" type="ORF">SeMB42_g03612</name>
</gene>
<dbReference type="AlphaFoldDB" id="A0A507D766"/>
<proteinExistence type="predicted"/>
<sequence>MACVCQFCDAAIPRRYLRTLYLLTGFVLIVKINLLFPVFPIRGSSMPNSCMSVKFKFVCCTPLLVLGRILPGLSSLDEAVILFTVEGGLITLPSCGVSVSISLCMRILPGLGIFCCRINIRLGPWSQLCSELWRHKGFCIVMPNGAIETLRNSHARMHVPMLPTVIGMQSVECEPQYCTSMPFASQKFLNALDLNSPALSIRMTLTRRSGCHCIMLNIVKNNICDLVTLGTLAQLCRYPTFQEVHGVCVVCVVRYVLDVDESTRGLVFGEFVQSLRISHEMVFHGMRF</sequence>
<protein>
    <submittedName>
        <fullName evidence="2">Uncharacterized protein</fullName>
    </submittedName>
</protein>
<keyword evidence="3" id="KW-1185">Reference proteome</keyword>
<accession>A0A507D766</accession>